<evidence type="ECO:0000313" key="3">
    <source>
        <dbReference type="Proteomes" id="UP000002282"/>
    </source>
</evidence>
<dbReference type="OrthoDB" id="7865295at2759"/>
<evidence type="ECO:0000256" key="1">
    <source>
        <dbReference type="SAM" id="SignalP"/>
    </source>
</evidence>
<dbReference type="Proteomes" id="UP000002282">
    <property type="component" value="Chromosome 3R"/>
</dbReference>
<keyword evidence="3" id="KW-1185">Reference proteome</keyword>
<feature type="signal peptide" evidence="1">
    <location>
        <begin position="1"/>
        <end position="19"/>
    </location>
</feature>
<protein>
    <submittedName>
        <fullName evidence="2">Uncharacterized protein</fullName>
    </submittedName>
</protein>
<dbReference type="KEGG" id="dya:Dyak_GE27452"/>
<name>A0A0R1EAQ0_DROYA</name>
<proteinExistence type="predicted"/>
<gene>
    <name evidence="2" type="primary">Dyak\GE27452</name>
    <name evidence="2" type="synonym">GE27452</name>
    <name evidence="2" type="ORF">Dyak_GE27452</name>
</gene>
<dbReference type="AlphaFoldDB" id="A0A0R1EAQ0"/>
<reference evidence="2 3" key="2">
    <citation type="journal article" date="2007" name="PLoS Biol.">
        <title>Principles of genome evolution in the Drosophila melanogaster species group.</title>
        <authorList>
            <person name="Ranz J.M."/>
            <person name="Maurin D."/>
            <person name="Chan Y.S."/>
            <person name="von Grotthuss M."/>
            <person name="Hillier L.W."/>
            <person name="Roote J."/>
            <person name="Ashburner M."/>
            <person name="Bergman C.M."/>
        </authorList>
    </citation>
    <scope>NUCLEOTIDE SEQUENCE [LARGE SCALE GENOMIC DNA]</scope>
    <source>
        <strain evidence="3">Tai18E2 / Tucson 14021-0261.01</strain>
    </source>
</reference>
<keyword evidence="1" id="KW-0732">Signal</keyword>
<accession>A0A0R1EAQ0</accession>
<feature type="chain" id="PRO_5006403362" evidence="1">
    <location>
        <begin position="20"/>
        <end position="128"/>
    </location>
</feature>
<dbReference type="EMBL" id="CM000160">
    <property type="protein sequence ID" value="KRK04452.1"/>
    <property type="molecule type" value="Genomic_DNA"/>
</dbReference>
<evidence type="ECO:0000313" key="2">
    <source>
        <dbReference type="EMBL" id="KRK04452.1"/>
    </source>
</evidence>
<organism evidence="2 3">
    <name type="scientific">Drosophila yakuba</name>
    <name type="common">Fruit fly</name>
    <dbReference type="NCBI Taxonomy" id="7245"/>
    <lineage>
        <taxon>Eukaryota</taxon>
        <taxon>Metazoa</taxon>
        <taxon>Ecdysozoa</taxon>
        <taxon>Arthropoda</taxon>
        <taxon>Hexapoda</taxon>
        <taxon>Insecta</taxon>
        <taxon>Pterygota</taxon>
        <taxon>Neoptera</taxon>
        <taxon>Endopterygota</taxon>
        <taxon>Diptera</taxon>
        <taxon>Brachycera</taxon>
        <taxon>Muscomorpha</taxon>
        <taxon>Ephydroidea</taxon>
        <taxon>Drosophilidae</taxon>
        <taxon>Drosophila</taxon>
        <taxon>Sophophora</taxon>
    </lineage>
</organism>
<reference evidence="2 3" key="1">
    <citation type="journal article" date="2007" name="Nature">
        <title>Evolution of genes and genomes on the Drosophila phylogeny.</title>
        <authorList>
            <consortium name="Drosophila 12 Genomes Consortium"/>
            <person name="Clark A.G."/>
            <person name="Eisen M.B."/>
            <person name="Smith D.R."/>
            <person name="Bergman C.M."/>
            <person name="Oliver B."/>
            <person name="Markow T.A."/>
            <person name="Kaufman T.C."/>
            <person name="Kellis M."/>
            <person name="Gelbart W."/>
            <person name="Iyer V.N."/>
            <person name="Pollard D.A."/>
            <person name="Sackton T.B."/>
            <person name="Larracuente A.M."/>
            <person name="Singh N.D."/>
            <person name="Abad J.P."/>
            <person name="Abt D.N."/>
            <person name="Adryan B."/>
            <person name="Aguade M."/>
            <person name="Akashi H."/>
            <person name="Anderson W.W."/>
            <person name="Aquadro C.F."/>
            <person name="Ardell D.H."/>
            <person name="Arguello R."/>
            <person name="Artieri C.G."/>
            <person name="Barbash D.A."/>
            <person name="Barker D."/>
            <person name="Barsanti P."/>
            <person name="Batterham P."/>
            <person name="Batzoglou S."/>
            <person name="Begun D."/>
            <person name="Bhutkar A."/>
            <person name="Blanco E."/>
            <person name="Bosak S.A."/>
            <person name="Bradley R.K."/>
            <person name="Brand A.D."/>
            <person name="Brent M.R."/>
            <person name="Brooks A.N."/>
            <person name="Brown R.H."/>
            <person name="Butlin R.K."/>
            <person name="Caggese C."/>
            <person name="Calvi B.R."/>
            <person name="Bernardo de Carvalho A."/>
            <person name="Caspi A."/>
            <person name="Castrezana S."/>
            <person name="Celniker S.E."/>
            <person name="Chang J.L."/>
            <person name="Chapple C."/>
            <person name="Chatterji S."/>
            <person name="Chinwalla A."/>
            <person name="Civetta A."/>
            <person name="Clifton S.W."/>
            <person name="Comeron J.M."/>
            <person name="Costello J.C."/>
            <person name="Coyne J.A."/>
            <person name="Daub J."/>
            <person name="David R.G."/>
            <person name="Delcher A.L."/>
            <person name="Delehaunty K."/>
            <person name="Do C.B."/>
            <person name="Ebling H."/>
            <person name="Edwards K."/>
            <person name="Eickbush T."/>
            <person name="Evans J.D."/>
            <person name="Filipski A."/>
            <person name="Findeiss S."/>
            <person name="Freyhult E."/>
            <person name="Fulton L."/>
            <person name="Fulton R."/>
            <person name="Garcia A.C."/>
            <person name="Gardiner A."/>
            <person name="Garfield D.A."/>
            <person name="Garvin B.E."/>
            <person name="Gibson G."/>
            <person name="Gilbert D."/>
            <person name="Gnerre S."/>
            <person name="Godfrey J."/>
            <person name="Good R."/>
            <person name="Gotea V."/>
            <person name="Gravely B."/>
            <person name="Greenberg A.J."/>
            <person name="Griffiths-Jones S."/>
            <person name="Gross S."/>
            <person name="Guigo R."/>
            <person name="Gustafson E.A."/>
            <person name="Haerty W."/>
            <person name="Hahn M.W."/>
            <person name="Halligan D.L."/>
            <person name="Halpern A.L."/>
            <person name="Halter G.M."/>
            <person name="Han M.V."/>
            <person name="Heger A."/>
            <person name="Hillier L."/>
            <person name="Hinrichs A.S."/>
            <person name="Holmes I."/>
            <person name="Hoskins R.A."/>
            <person name="Hubisz M.J."/>
            <person name="Hultmark D."/>
            <person name="Huntley M.A."/>
            <person name="Jaffe D.B."/>
            <person name="Jagadeeshan S."/>
            <person name="Jeck W.R."/>
            <person name="Johnson J."/>
            <person name="Jones C.D."/>
            <person name="Jordan W.C."/>
            <person name="Karpen G.H."/>
            <person name="Kataoka E."/>
            <person name="Keightley P.D."/>
            <person name="Kheradpour P."/>
            <person name="Kirkness E.F."/>
            <person name="Koerich L.B."/>
            <person name="Kristiansen K."/>
            <person name="Kudrna D."/>
            <person name="Kulathinal R.J."/>
            <person name="Kumar S."/>
            <person name="Kwok R."/>
            <person name="Lander E."/>
            <person name="Langley C.H."/>
            <person name="Lapoint R."/>
            <person name="Lazzaro B.P."/>
            <person name="Lee S.J."/>
            <person name="Levesque L."/>
            <person name="Li R."/>
            <person name="Lin C.F."/>
            <person name="Lin M.F."/>
            <person name="Lindblad-Toh K."/>
            <person name="Llopart A."/>
            <person name="Long M."/>
            <person name="Low L."/>
            <person name="Lozovsky E."/>
            <person name="Lu J."/>
            <person name="Luo M."/>
            <person name="Machado C.A."/>
            <person name="Makalowski W."/>
            <person name="Marzo M."/>
            <person name="Matsuda M."/>
            <person name="Matzkin L."/>
            <person name="McAllister B."/>
            <person name="McBride C.S."/>
            <person name="McKernan B."/>
            <person name="McKernan K."/>
            <person name="Mendez-Lago M."/>
            <person name="Minx P."/>
            <person name="Mollenhauer M.U."/>
            <person name="Montooth K."/>
            <person name="Mount S.M."/>
            <person name="Mu X."/>
            <person name="Myers E."/>
            <person name="Negre B."/>
            <person name="Newfeld S."/>
            <person name="Nielsen R."/>
            <person name="Noor M.A."/>
            <person name="O'Grady P."/>
            <person name="Pachter L."/>
            <person name="Papaceit M."/>
            <person name="Parisi M.J."/>
            <person name="Parisi M."/>
            <person name="Parts L."/>
            <person name="Pedersen J.S."/>
            <person name="Pesole G."/>
            <person name="Phillippy A.M."/>
            <person name="Ponting C.P."/>
            <person name="Pop M."/>
            <person name="Porcelli D."/>
            <person name="Powell J.R."/>
            <person name="Prohaska S."/>
            <person name="Pruitt K."/>
            <person name="Puig M."/>
            <person name="Quesneville H."/>
            <person name="Ram K.R."/>
            <person name="Rand D."/>
            <person name="Rasmussen M.D."/>
            <person name="Reed L.K."/>
            <person name="Reenan R."/>
            <person name="Reily A."/>
            <person name="Remington K.A."/>
            <person name="Rieger T.T."/>
            <person name="Ritchie M.G."/>
            <person name="Robin C."/>
            <person name="Rogers Y.H."/>
            <person name="Rohde C."/>
            <person name="Rozas J."/>
            <person name="Rubenfield M.J."/>
            <person name="Ruiz A."/>
            <person name="Russo S."/>
            <person name="Salzberg S.L."/>
            <person name="Sanchez-Gracia A."/>
            <person name="Saranga D.J."/>
            <person name="Sato H."/>
            <person name="Schaeffer S.W."/>
            <person name="Schatz M.C."/>
            <person name="Schlenke T."/>
            <person name="Schwartz R."/>
            <person name="Segarra C."/>
            <person name="Singh R.S."/>
            <person name="Sirot L."/>
            <person name="Sirota M."/>
            <person name="Sisneros N.B."/>
            <person name="Smith C.D."/>
            <person name="Smith T.F."/>
            <person name="Spieth J."/>
            <person name="Stage D.E."/>
            <person name="Stark A."/>
            <person name="Stephan W."/>
            <person name="Strausberg R.L."/>
            <person name="Strempel S."/>
            <person name="Sturgill D."/>
            <person name="Sutton G."/>
            <person name="Sutton G.G."/>
            <person name="Tao W."/>
            <person name="Teichmann S."/>
            <person name="Tobari Y.N."/>
            <person name="Tomimura Y."/>
            <person name="Tsolas J.M."/>
            <person name="Valente V.L."/>
            <person name="Venter E."/>
            <person name="Venter J.C."/>
            <person name="Vicario S."/>
            <person name="Vieira F.G."/>
            <person name="Vilella A.J."/>
            <person name="Villasante A."/>
            <person name="Walenz B."/>
            <person name="Wang J."/>
            <person name="Wasserman M."/>
            <person name="Watts T."/>
            <person name="Wilson D."/>
            <person name="Wilson R.K."/>
            <person name="Wing R.A."/>
            <person name="Wolfner M.F."/>
            <person name="Wong A."/>
            <person name="Wong G.K."/>
            <person name="Wu C.I."/>
            <person name="Wu G."/>
            <person name="Yamamoto D."/>
            <person name="Yang H.P."/>
            <person name="Yang S.P."/>
            <person name="Yorke J.A."/>
            <person name="Yoshida K."/>
            <person name="Zdobnov E."/>
            <person name="Zhang P."/>
            <person name="Zhang Y."/>
            <person name="Zimin A.V."/>
            <person name="Baldwin J."/>
            <person name="Abdouelleil A."/>
            <person name="Abdulkadir J."/>
            <person name="Abebe A."/>
            <person name="Abera B."/>
            <person name="Abreu J."/>
            <person name="Acer S.C."/>
            <person name="Aftuck L."/>
            <person name="Alexander A."/>
            <person name="An P."/>
            <person name="Anderson E."/>
            <person name="Anderson S."/>
            <person name="Arachi H."/>
            <person name="Azer M."/>
            <person name="Bachantsang P."/>
            <person name="Barry A."/>
            <person name="Bayul T."/>
            <person name="Berlin A."/>
            <person name="Bessette D."/>
            <person name="Bloom T."/>
            <person name="Blye J."/>
            <person name="Boguslavskiy L."/>
            <person name="Bonnet C."/>
            <person name="Boukhgalter B."/>
            <person name="Bourzgui I."/>
            <person name="Brown A."/>
            <person name="Cahill P."/>
            <person name="Channer S."/>
            <person name="Cheshatsang Y."/>
            <person name="Chuda L."/>
            <person name="Citroen M."/>
            <person name="Collymore A."/>
            <person name="Cooke P."/>
            <person name="Costello M."/>
            <person name="D'Aco K."/>
            <person name="Daza R."/>
            <person name="De Haan G."/>
            <person name="DeGray S."/>
            <person name="DeMaso C."/>
            <person name="Dhargay N."/>
            <person name="Dooley K."/>
            <person name="Dooley E."/>
            <person name="Doricent M."/>
            <person name="Dorje P."/>
            <person name="Dorjee K."/>
            <person name="Dupes A."/>
            <person name="Elong R."/>
            <person name="Falk J."/>
            <person name="Farina A."/>
            <person name="Faro S."/>
            <person name="Ferguson D."/>
            <person name="Fisher S."/>
            <person name="Foley C.D."/>
            <person name="Franke A."/>
            <person name="Friedrich D."/>
            <person name="Gadbois L."/>
            <person name="Gearin G."/>
            <person name="Gearin C.R."/>
            <person name="Giannoukos G."/>
            <person name="Goode T."/>
            <person name="Graham J."/>
            <person name="Grandbois E."/>
            <person name="Grewal S."/>
            <person name="Gyaltsen K."/>
            <person name="Hafez N."/>
            <person name="Hagos B."/>
            <person name="Hall J."/>
            <person name="Henson C."/>
            <person name="Hollinger A."/>
            <person name="Honan T."/>
            <person name="Huard M.D."/>
            <person name="Hughes L."/>
            <person name="Hurhula B."/>
            <person name="Husby M.E."/>
            <person name="Kamat A."/>
            <person name="Kanga B."/>
            <person name="Kashin S."/>
            <person name="Khazanovich D."/>
            <person name="Kisner P."/>
            <person name="Lance K."/>
            <person name="Lara M."/>
            <person name="Lee W."/>
            <person name="Lennon N."/>
            <person name="Letendre F."/>
            <person name="LeVine R."/>
            <person name="Lipovsky A."/>
            <person name="Liu X."/>
            <person name="Liu J."/>
            <person name="Liu S."/>
            <person name="Lokyitsang T."/>
            <person name="Lokyitsang Y."/>
            <person name="Lubonja R."/>
            <person name="Lui A."/>
            <person name="MacDonald P."/>
            <person name="Magnisalis V."/>
            <person name="Maru K."/>
            <person name="Matthews C."/>
            <person name="McCusker W."/>
            <person name="McDonough S."/>
            <person name="Mehta T."/>
            <person name="Meldrim J."/>
            <person name="Meneus L."/>
            <person name="Mihai O."/>
            <person name="Mihalev A."/>
            <person name="Mihova T."/>
            <person name="Mittelman R."/>
            <person name="Mlenga V."/>
            <person name="Montmayeur A."/>
            <person name="Mulrain L."/>
            <person name="Navidi A."/>
            <person name="Naylor J."/>
            <person name="Negash T."/>
            <person name="Nguyen T."/>
            <person name="Nguyen N."/>
            <person name="Nicol R."/>
            <person name="Norbu C."/>
            <person name="Norbu N."/>
            <person name="Novod N."/>
            <person name="O'Neill B."/>
            <person name="Osman S."/>
            <person name="Markiewicz E."/>
            <person name="Oyono O.L."/>
            <person name="Patti C."/>
            <person name="Phunkhang P."/>
            <person name="Pierre F."/>
            <person name="Priest M."/>
            <person name="Raghuraman S."/>
            <person name="Rege F."/>
            <person name="Reyes R."/>
            <person name="Rise C."/>
            <person name="Rogov P."/>
            <person name="Ross K."/>
            <person name="Ryan E."/>
            <person name="Settipalli S."/>
            <person name="Shea T."/>
            <person name="Sherpa N."/>
            <person name="Shi L."/>
            <person name="Shih D."/>
            <person name="Sparrow T."/>
            <person name="Spaulding J."/>
            <person name="Stalker J."/>
            <person name="Stange-Thomann N."/>
            <person name="Stavropoulos S."/>
            <person name="Stone C."/>
            <person name="Strader C."/>
            <person name="Tesfaye S."/>
            <person name="Thomson T."/>
            <person name="Thoulutsang Y."/>
            <person name="Thoulutsang D."/>
            <person name="Topham K."/>
            <person name="Topping I."/>
            <person name="Tsamla T."/>
            <person name="Vassiliev H."/>
            <person name="Vo A."/>
            <person name="Wangchuk T."/>
            <person name="Wangdi T."/>
            <person name="Weiand M."/>
            <person name="Wilkinson J."/>
            <person name="Wilson A."/>
            <person name="Yadav S."/>
            <person name="Young G."/>
            <person name="Yu Q."/>
            <person name="Zembek L."/>
            <person name="Zhong D."/>
            <person name="Zimmer A."/>
            <person name="Zwirko Z."/>
            <person name="Jaffe D.B."/>
            <person name="Alvarez P."/>
            <person name="Brockman W."/>
            <person name="Butler J."/>
            <person name="Chin C."/>
            <person name="Gnerre S."/>
            <person name="Grabherr M."/>
            <person name="Kleber M."/>
            <person name="Mauceli E."/>
            <person name="MacCallum I."/>
        </authorList>
    </citation>
    <scope>NUCLEOTIDE SEQUENCE [LARGE SCALE GENOMIC DNA]</scope>
    <source>
        <strain evidence="3">Tai18E2 / Tucson 14021-0261.01</strain>
    </source>
</reference>
<sequence length="128" mass="14832">MKLLIVLFMLGIVVQISYAEVEADQNDEIKPNKKDVIFEIMKKFYNSKLTSEAAHIDKKPEKSEKHTPLEGEKLTLAFLKKTEKNWDNLQESMKDFVTKYGSLPERLSNVQMELKELLNAYNLTTPKP</sequence>